<comment type="caution">
    <text evidence="8">The sequence shown here is derived from an EMBL/GenBank/DDBJ whole genome shotgun (WGS) entry which is preliminary data.</text>
</comment>
<dbReference type="InterPro" id="IPR019757">
    <property type="entry name" value="Pept_S26A_signal_pept_1_Lys-AS"/>
</dbReference>
<dbReference type="NCBIfam" id="TIGR02227">
    <property type="entry name" value="sigpep_I_bact"/>
    <property type="match status" value="1"/>
</dbReference>
<dbReference type="PROSITE" id="PS00760">
    <property type="entry name" value="SPASE_I_2"/>
    <property type="match status" value="1"/>
</dbReference>
<comment type="subcellular location">
    <subcellularLocation>
        <location evidence="6">Membrane</location>
        <topology evidence="6">Single-pass type II membrane protein</topology>
    </subcellularLocation>
</comment>
<dbReference type="InterPro" id="IPR019533">
    <property type="entry name" value="Peptidase_S26"/>
</dbReference>
<reference evidence="8 9" key="1">
    <citation type="submission" date="2017-09" db="EMBL/GenBank/DDBJ databases">
        <title>Depth-based differentiation of microbial function through sediment-hosted aquifers and enrichment of novel symbionts in the deep terrestrial subsurface.</title>
        <authorList>
            <person name="Probst A.J."/>
            <person name="Ladd B."/>
            <person name="Jarett J.K."/>
            <person name="Geller-Mcgrath D.E."/>
            <person name="Sieber C.M."/>
            <person name="Emerson J.B."/>
            <person name="Anantharaman K."/>
            <person name="Thomas B.C."/>
            <person name="Malmstrom R."/>
            <person name="Stieglmeier M."/>
            <person name="Klingl A."/>
            <person name="Woyke T."/>
            <person name="Ryan C.M."/>
            <person name="Banfield J.F."/>
        </authorList>
    </citation>
    <scope>NUCLEOTIDE SEQUENCE [LARGE SCALE GENOMIC DNA]</scope>
    <source>
        <strain evidence="8">CG22_combo_CG10-13_8_21_14_all_47_17</strain>
    </source>
</reference>
<dbReference type="GO" id="GO:0016020">
    <property type="term" value="C:membrane"/>
    <property type="evidence" value="ECO:0007669"/>
    <property type="project" value="UniProtKB-SubCell"/>
</dbReference>
<evidence type="ECO:0000256" key="6">
    <source>
        <dbReference type="RuleBase" id="RU362042"/>
    </source>
</evidence>
<dbReference type="PANTHER" id="PTHR43390">
    <property type="entry name" value="SIGNAL PEPTIDASE I"/>
    <property type="match status" value="1"/>
</dbReference>
<evidence type="ECO:0000313" key="8">
    <source>
        <dbReference type="EMBL" id="PIP60622.1"/>
    </source>
</evidence>
<gene>
    <name evidence="8" type="primary">lepB</name>
    <name evidence="8" type="ORF">COX00_02240</name>
</gene>
<dbReference type="EMBL" id="PCSZ01000046">
    <property type="protein sequence ID" value="PIP60622.1"/>
    <property type="molecule type" value="Genomic_DNA"/>
</dbReference>
<evidence type="ECO:0000256" key="5">
    <source>
        <dbReference type="PIRSR" id="PIRSR600223-1"/>
    </source>
</evidence>
<feature type="transmembrane region" description="Helical" evidence="6">
    <location>
        <begin position="26"/>
        <end position="48"/>
    </location>
</feature>
<dbReference type="PRINTS" id="PR00727">
    <property type="entry name" value="LEADERPTASE"/>
</dbReference>
<keyword evidence="4 6" id="KW-0378">Hydrolase</keyword>
<keyword evidence="6" id="KW-0645">Protease</keyword>
<dbReference type="Proteomes" id="UP000231581">
    <property type="component" value="Unassembled WGS sequence"/>
</dbReference>
<feature type="active site" evidence="5">
    <location>
        <position position="101"/>
    </location>
</feature>
<dbReference type="GO" id="GO:0006465">
    <property type="term" value="P:signal peptide processing"/>
    <property type="evidence" value="ECO:0007669"/>
    <property type="project" value="InterPro"/>
</dbReference>
<feature type="active site" evidence="5">
    <location>
        <position position="58"/>
    </location>
</feature>
<evidence type="ECO:0000256" key="3">
    <source>
        <dbReference type="ARBA" id="ARBA00013208"/>
    </source>
</evidence>
<name>A0A2H0BSH1_9BACT</name>
<organism evidence="8 9">
    <name type="scientific">Candidatus Uhrbacteria bacterium CG22_combo_CG10-13_8_21_14_all_47_17</name>
    <dbReference type="NCBI Taxonomy" id="1975041"/>
    <lineage>
        <taxon>Bacteria</taxon>
        <taxon>Candidatus Uhriibacteriota</taxon>
    </lineage>
</organism>
<dbReference type="GO" id="GO:0009003">
    <property type="term" value="F:signal peptidase activity"/>
    <property type="evidence" value="ECO:0007669"/>
    <property type="project" value="UniProtKB-EC"/>
</dbReference>
<dbReference type="EC" id="3.4.21.89" evidence="3 6"/>
<keyword evidence="6" id="KW-1133">Transmembrane helix</keyword>
<dbReference type="PANTHER" id="PTHR43390:SF1">
    <property type="entry name" value="CHLOROPLAST PROCESSING PEPTIDASE"/>
    <property type="match status" value="1"/>
</dbReference>
<dbReference type="Pfam" id="PF10502">
    <property type="entry name" value="Peptidase_S26"/>
    <property type="match status" value="1"/>
</dbReference>
<comment type="catalytic activity">
    <reaction evidence="1 6">
        <text>Cleavage of hydrophobic, N-terminal signal or leader sequences from secreted and periplasmic proteins.</text>
        <dbReference type="EC" id="3.4.21.89"/>
    </reaction>
</comment>
<dbReference type="InterPro" id="IPR000223">
    <property type="entry name" value="Pept_S26A_signal_pept_1"/>
</dbReference>
<keyword evidence="6" id="KW-0472">Membrane</keyword>
<dbReference type="Gene3D" id="2.10.109.10">
    <property type="entry name" value="Umud Fragment, subunit A"/>
    <property type="match status" value="1"/>
</dbReference>
<dbReference type="InterPro" id="IPR036286">
    <property type="entry name" value="LexA/Signal_pep-like_sf"/>
</dbReference>
<protein>
    <recommendedName>
        <fullName evidence="3 6">Signal peptidase I</fullName>
        <ecNumber evidence="3 6">3.4.21.89</ecNumber>
    </recommendedName>
</protein>
<feature type="domain" description="Peptidase S26" evidence="7">
    <location>
        <begin position="29"/>
        <end position="184"/>
    </location>
</feature>
<comment type="similarity">
    <text evidence="2 6">Belongs to the peptidase S26 family.</text>
</comment>
<evidence type="ECO:0000313" key="9">
    <source>
        <dbReference type="Proteomes" id="UP000231581"/>
    </source>
</evidence>
<evidence type="ECO:0000256" key="1">
    <source>
        <dbReference type="ARBA" id="ARBA00000677"/>
    </source>
</evidence>
<keyword evidence="6" id="KW-0812">Transmembrane</keyword>
<sequence length="203" mass="23250">MQFLFSRRPDIAEGDAQNQKRKLISIALEIVQVVAISLAIIIPVRVFLIQPFYVQGASMEPNFFNHEYLIIDELSYRLRAPERGEVVVFHYPNDPSQYFIKRVIGLPGETVEIAGGNVKIYNDQYPNGKVLDETGYLDQDFTAATQTVTLKPDELFLLGDNRSSSLDSRFFGPVTRAAVVGHVWVRGYPIDRWKHFTPYNYNF</sequence>
<proteinExistence type="inferred from homology"/>
<evidence type="ECO:0000256" key="4">
    <source>
        <dbReference type="ARBA" id="ARBA00022801"/>
    </source>
</evidence>
<dbReference type="SUPFAM" id="SSF51306">
    <property type="entry name" value="LexA/Signal peptidase"/>
    <property type="match status" value="1"/>
</dbReference>
<dbReference type="AlphaFoldDB" id="A0A2H0BSH1"/>
<dbReference type="CDD" id="cd06530">
    <property type="entry name" value="S26_SPase_I"/>
    <property type="match status" value="1"/>
</dbReference>
<dbReference type="GO" id="GO:0004252">
    <property type="term" value="F:serine-type endopeptidase activity"/>
    <property type="evidence" value="ECO:0007669"/>
    <property type="project" value="InterPro"/>
</dbReference>
<evidence type="ECO:0000256" key="2">
    <source>
        <dbReference type="ARBA" id="ARBA00009370"/>
    </source>
</evidence>
<evidence type="ECO:0000259" key="7">
    <source>
        <dbReference type="Pfam" id="PF10502"/>
    </source>
</evidence>
<accession>A0A2H0BSH1</accession>